<keyword evidence="3" id="KW-1185">Reference proteome</keyword>
<protein>
    <submittedName>
        <fullName evidence="2">Uncharacterized protein</fullName>
    </submittedName>
</protein>
<reference evidence="3" key="1">
    <citation type="submission" date="2011-07" db="EMBL/GenBank/DDBJ databases">
        <authorList>
            <consortium name="Caenorhabditis brenneri Sequencing and Analysis Consortium"/>
            <person name="Wilson R.K."/>
        </authorList>
    </citation>
    <scope>NUCLEOTIDE SEQUENCE [LARGE SCALE GENOMIC DNA]</scope>
    <source>
        <strain evidence="3">PB2801</strain>
    </source>
</reference>
<organism evidence="3">
    <name type="scientific">Caenorhabditis brenneri</name>
    <name type="common">Nematode worm</name>
    <dbReference type="NCBI Taxonomy" id="135651"/>
    <lineage>
        <taxon>Eukaryota</taxon>
        <taxon>Metazoa</taxon>
        <taxon>Ecdysozoa</taxon>
        <taxon>Nematoda</taxon>
        <taxon>Chromadorea</taxon>
        <taxon>Rhabditida</taxon>
        <taxon>Rhabditina</taxon>
        <taxon>Rhabditomorpha</taxon>
        <taxon>Rhabditoidea</taxon>
        <taxon>Rhabditidae</taxon>
        <taxon>Peloderinae</taxon>
        <taxon>Caenorhabditis</taxon>
    </lineage>
</organism>
<dbReference type="InParanoid" id="G0MC23"/>
<dbReference type="HOGENOM" id="CLU_038000_0_0_1"/>
<gene>
    <name evidence="2" type="ORF">CAEBREN_00830</name>
</gene>
<proteinExistence type="predicted"/>
<dbReference type="EMBL" id="GL379789">
    <property type="protein sequence ID" value="EGT45595.1"/>
    <property type="molecule type" value="Genomic_DNA"/>
</dbReference>
<name>G0MC23_CAEBE</name>
<dbReference type="Proteomes" id="UP000008068">
    <property type="component" value="Unassembled WGS sequence"/>
</dbReference>
<evidence type="ECO:0000313" key="3">
    <source>
        <dbReference type="Proteomes" id="UP000008068"/>
    </source>
</evidence>
<evidence type="ECO:0000313" key="2">
    <source>
        <dbReference type="EMBL" id="EGT45595.1"/>
    </source>
</evidence>
<feature type="compositionally biased region" description="Low complexity" evidence="1">
    <location>
        <begin position="170"/>
        <end position="180"/>
    </location>
</feature>
<sequence length="406" mass="44803">MPATTDFKTAAYEMLITYDIKELIPGFTKESVVEADARKLMIKAKVEEFKADRMDGGGVSRYMIGTCGQLVSKVAYKLQDGWKESEKKKVVQNDLVYNHLMDPSPGDTVYIRATFLHSQSGIDHLHFAIEADPKKKIIFGLGSSSLAVFKAKKPSGRGAADKNQGDGSSGREASTSSSSGHRLNDPSSSRPPASLGEARLEPGPLANASILRRPSTEGITDAKRRRRHVSFAEIDSGKQREASFMLVNVQTSHPKVDKSLARMLEPFRVMPEEVHHEALPIAKRNSFVFYFKVSTSAGCSHVENMIEARRWHQRFHIKNLCSSNPEPFFSPALPMESIIAAIFLSQRIVHQYALDSDGGDLTEQLSDKDLLAATLKDTAVRKQVMEGLNKRGATIAEKMLKPAASK</sequence>
<evidence type="ECO:0000256" key="1">
    <source>
        <dbReference type="SAM" id="MobiDB-lite"/>
    </source>
</evidence>
<feature type="region of interest" description="Disordered" evidence="1">
    <location>
        <begin position="152"/>
        <end position="224"/>
    </location>
</feature>
<dbReference type="AlphaFoldDB" id="G0MC23"/>
<accession>G0MC23</accession>